<sequence>MRLPTHRNLVPFDRLVLDELNGHVVGFISLYIPGGTISENKSRVFKLKWLQQLPSVIDDLNLKYGIAHQDISSRNLLVDSKSDARMLFDFDYSGQKGGIGYGKDWNDVKGVIFTLYETITCDTHF</sequence>
<dbReference type="InterPro" id="IPR011009">
    <property type="entry name" value="Kinase-like_dom_sf"/>
</dbReference>
<dbReference type="EMBL" id="JASWJB010000210">
    <property type="protein sequence ID" value="KAK2593469.1"/>
    <property type="molecule type" value="Genomic_DNA"/>
</dbReference>
<dbReference type="Gene3D" id="1.10.510.10">
    <property type="entry name" value="Transferase(Phosphotransferase) domain 1"/>
    <property type="match status" value="1"/>
</dbReference>
<evidence type="ECO:0000313" key="2">
    <source>
        <dbReference type="Proteomes" id="UP001251528"/>
    </source>
</evidence>
<reference evidence="1" key="1">
    <citation type="submission" date="2023-06" db="EMBL/GenBank/DDBJ databases">
        <title>Conoideocrella luteorostrata (Hypocreales: Clavicipitaceae), a potential biocontrol fungus for elongate hemlock scale in United States Christmas tree production areas.</title>
        <authorList>
            <person name="Barrett H."/>
            <person name="Lovett B."/>
            <person name="Macias A.M."/>
            <person name="Stajich J.E."/>
            <person name="Kasson M.T."/>
        </authorList>
    </citation>
    <scope>NUCLEOTIDE SEQUENCE</scope>
    <source>
        <strain evidence="1">ARSEF 14590</strain>
    </source>
</reference>
<dbReference type="Proteomes" id="UP001251528">
    <property type="component" value="Unassembled WGS sequence"/>
</dbReference>
<accession>A0AAJ0CI94</accession>
<protein>
    <recommendedName>
        <fullName evidence="3">Protein kinase domain-containing protein</fullName>
    </recommendedName>
</protein>
<evidence type="ECO:0000313" key="1">
    <source>
        <dbReference type="EMBL" id="KAK2593469.1"/>
    </source>
</evidence>
<name>A0AAJ0CI94_9HYPO</name>
<gene>
    <name evidence="1" type="ORF">QQS21_008842</name>
</gene>
<proteinExistence type="predicted"/>
<dbReference type="SUPFAM" id="SSF56112">
    <property type="entry name" value="Protein kinase-like (PK-like)"/>
    <property type="match status" value="1"/>
</dbReference>
<evidence type="ECO:0008006" key="3">
    <source>
        <dbReference type="Google" id="ProtNLM"/>
    </source>
</evidence>
<keyword evidence="2" id="KW-1185">Reference proteome</keyword>
<organism evidence="1 2">
    <name type="scientific">Conoideocrella luteorostrata</name>
    <dbReference type="NCBI Taxonomy" id="1105319"/>
    <lineage>
        <taxon>Eukaryota</taxon>
        <taxon>Fungi</taxon>
        <taxon>Dikarya</taxon>
        <taxon>Ascomycota</taxon>
        <taxon>Pezizomycotina</taxon>
        <taxon>Sordariomycetes</taxon>
        <taxon>Hypocreomycetidae</taxon>
        <taxon>Hypocreales</taxon>
        <taxon>Clavicipitaceae</taxon>
        <taxon>Conoideocrella</taxon>
    </lineage>
</organism>
<comment type="caution">
    <text evidence="1">The sequence shown here is derived from an EMBL/GenBank/DDBJ whole genome shotgun (WGS) entry which is preliminary data.</text>
</comment>
<dbReference type="AlphaFoldDB" id="A0AAJ0CI94"/>